<keyword evidence="8 11" id="KW-0648">Protein biosynthesis</keyword>
<keyword evidence="11" id="KW-0963">Cytoplasm</keyword>
<evidence type="ECO:0000259" key="12">
    <source>
        <dbReference type="PROSITE" id="PS51447"/>
    </source>
</evidence>
<dbReference type="AlphaFoldDB" id="A0A1G1VSF8"/>
<dbReference type="GO" id="GO:0000287">
    <property type="term" value="F:magnesium ion binding"/>
    <property type="evidence" value="ECO:0007669"/>
    <property type="project" value="UniProtKB-UniRule"/>
</dbReference>
<dbReference type="SUPFAM" id="SSF56037">
    <property type="entry name" value="PheT/TilS domain"/>
    <property type="match status" value="1"/>
</dbReference>
<dbReference type="InterPro" id="IPR005146">
    <property type="entry name" value="B3/B4_tRNA-bd"/>
</dbReference>
<protein>
    <recommendedName>
        <fullName evidence="11">Phenylalanine--tRNA ligase beta subunit</fullName>
        <ecNumber evidence="11">6.1.1.20</ecNumber>
    </recommendedName>
    <alternativeName>
        <fullName evidence="11">Phenylalanyl-tRNA synthetase beta subunit</fullName>
        <shortName evidence="11">PheRS</shortName>
    </alternativeName>
</protein>
<comment type="similarity">
    <text evidence="1 11">Belongs to the phenylalanyl-tRNA synthetase beta subunit family. Type 1 subfamily.</text>
</comment>
<dbReference type="Pfam" id="PF17759">
    <property type="entry name" value="tRNA_synthFbeta"/>
    <property type="match status" value="1"/>
</dbReference>
<dbReference type="InterPro" id="IPR041616">
    <property type="entry name" value="PheRS_beta_core"/>
</dbReference>
<evidence type="ECO:0000313" key="14">
    <source>
        <dbReference type="EMBL" id="OGY18341.1"/>
    </source>
</evidence>
<keyword evidence="4 11" id="KW-0479">Metal-binding</keyword>
<reference evidence="14 15" key="1">
    <citation type="journal article" date="2016" name="Nat. Commun.">
        <title>Thousands of microbial genomes shed light on interconnected biogeochemical processes in an aquifer system.</title>
        <authorList>
            <person name="Anantharaman K."/>
            <person name="Brown C.T."/>
            <person name="Hug L.A."/>
            <person name="Sharon I."/>
            <person name="Castelle C.J."/>
            <person name="Probst A.J."/>
            <person name="Thomas B.C."/>
            <person name="Singh A."/>
            <person name="Wilkins M.J."/>
            <person name="Karaoz U."/>
            <person name="Brodie E.L."/>
            <person name="Williams K.H."/>
            <person name="Hubbard S.S."/>
            <person name="Banfield J.F."/>
        </authorList>
    </citation>
    <scope>NUCLEOTIDE SEQUENCE [LARGE SCALE GENOMIC DNA]</scope>
</reference>
<name>A0A1G1VSF8_9BACT</name>
<dbReference type="SMART" id="SM00896">
    <property type="entry name" value="FDX-ACB"/>
    <property type="match status" value="1"/>
</dbReference>
<dbReference type="InterPro" id="IPR036690">
    <property type="entry name" value="Fdx_antiC-bd_sf"/>
</dbReference>
<dbReference type="Pfam" id="PF03484">
    <property type="entry name" value="B5"/>
    <property type="match status" value="1"/>
</dbReference>
<dbReference type="Proteomes" id="UP000179233">
    <property type="component" value="Unassembled WGS sequence"/>
</dbReference>
<evidence type="ECO:0000256" key="3">
    <source>
        <dbReference type="ARBA" id="ARBA00022598"/>
    </source>
</evidence>
<dbReference type="SUPFAM" id="SSF46955">
    <property type="entry name" value="Putative DNA-binding domain"/>
    <property type="match status" value="2"/>
</dbReference>
<dbReference type="InterPro" id="IPR009061">
    <property type="entry name" value="DNA-bd_dom_put_sf"/>
</dbReference>
<dbReference type="InterPro" id="IPR005121">
    <property type="entry name" value="Fdx_antiC-bd"/>
</dbReference>
<feature type="domain" description="FDX-ACB" evidence="12">
    <location>
        <begin position="586"/>
        <end position="670"/>
    </location>
</feature>
<keyword evidence="9 11" id="KW-0030">Aminoacyl-tRNA synthetase</keyword>
<comment type="subcellular location">
    <subcellularLocation>
        <location evidence="11">Cytoplasm</location>
    </subcellularLocation>
</comment>
<evidence type="ECO:0000256" key="5">
    <source>
        <dbReference type="ARBA" id="ARBA00022741"/>
    </source>
</evidence>
<gene>
    <name evidence="11" type="primary">pheT</name>
    <name evidence="14" type="ORF">A2786_02375</name>
</gene>
<dbReference type="PROSITE" id="PS51447">
    <property type="entry name" value="FDX_ACB"/>
    <property type="match status" value="1"/>
</dbReference>
<dbReference type="Gene3D" id="3.30.56.10">
    <property type="match status" value="2"/>
</dbReference>
<dbReference type="NCBIfam" id="TIGR00472">
    <property type="entry name" value="pheT_bact"/>
    <property type="match status" value="1"/>
</dbReference>
<feature type="binding site" evidence="11">
    <location>
        <position position="352"/>
    </location>
    <ligand>
        <name>Mg(2+)</name>
        <dbReference type="ChEBI" id="CHEBI:18420"/>
        <note>shared with alpha subunit</note>
    </ligand>
</feature>
<evidence type="ECO:0000256" key="4">
    <source>
        <dbReference type="ARBA" id="ARBA00022723"/>
    </source>
</evidence>
<dbReference type="GO" id="GO:0009328">
    <property type="term" value="C:phenylalanine-tRNA ligase complex"/>
    <property type="evidence" value="ECO:0007669"/>
    <property type="project" value="TreeGrafter"/>
</dbReference>
<dbReference type="PROSITE" id="PS51483">
    <property type="entry name" value="B5"/>
    <property type="match status" value="1"/>
</dbReference>
<dbReference type="SUPFAM" id="SSF55681">
    <property type="entry name" value="Class II aaRS and biotin synthetases"/>
    <property type="match status" value="1"/>
</dbReference>
<dbReference type="GO" id="GO:0004826">
    <property type="term" value="F:phenylalanine-tRNA ligase activity"/>
    <property type="evidence" value="ECO:0007669"/>
    <property type="project" value="UniProtKB-UniRule"/>
</dbReference>
<feature type="domain" description="B5" evidence="13">
    <location>
        <begin position="293"/>
        <end position="374"/>
    </location>
</feature>
<comment type="cofactor">
    <cofactor evidence="11">
        <name>Mg(2+)</name>
        <dbReference type="ChEBI" id="CHEBI:18420"/>
    </cofactor>
    <text evidence="11">Binds 2 magnesium ions per tetramer.</text>
</comment>
<dbReference type="GO" id="GO:0005524">
    <property type="term" value="F:ATP binding"/>
    <property type="evidence" value="ECO:0007669"/>
    <property type="project" value="UniProtKB-UniRule"/>
</dbReference>
<proteinExistence type="inferred from homology"/>
<dbReference type="PANTHER" id="PTHR10947">
    <property type="entry name" value="PHENYLALANYL-TRNA SYNTHETASE BETA CHAIN AND LEUCINE-RICH REPEAT-CONTAINING PROTEIN 47"/>
    <property type="match status" value="1"/>
</dbReference>
<evidence type="ECO:0000256" key="7">
    <source>
        <dbReference type="ARBA" id="ARBA00022842"/>
    </source>
</evidence>
<keyword evidence="5 11" id="KW-0547">Nucleotide-binding</keyword>
<feature type="binding site" evidence="11">
    <location>
        <position position="358"/>
    </location>
    <ligand>
        <name>Mg(2+)</name>
        <dbReference type="ChEBI" id="CHEBI:18420"/>
        <note>shared with alpha subunit</note>
    </ligand>
</feature>
<dbReference type="InterPro" id="IPR045060">
    <property type="entry name" value="Phe-tRNA-ligase_IIc_bsu"/>
</dbReference>
<evidence type="ECO:0000256" key="6">
    <source>
        <dbReference type="ARBA" id="ARBA00022840"/>
    </source>
</evidence>
<keyword evidence="7 11" id="KW-0460">Magnesium</keyword>
<keyword evidence="6 11" id="KW-0067">ATP-binding</keyword>
<evidence type="ECO:0000256" key="10">
    <source>
        <dbReference type="ARBA" id="ARBA00049255"/>
    </source>
</evidence>
<dbReference type="Pfam" id="PF03147">
    <property type="entry name" value="FDX-ACB"/>
    <property type="match status" value="1"/>
</dbReference>
<dbReference type="GO" id="GO:0003723">
    <property type="term" value="F:RNA binding"/>
    <property type="evidence" value="ECO:0007669"/>
    <property type="project" value="InterPro"/>
</dbReference>
<dbReference type="EMBL" id="MHCJ01000003">
    <property type="protein sequence ID" value="OGY18341.1"/>
    <property type="molecule type" value="Genomic_DNA"/>
</dbReference>
<evidence type="ECO:0000256" key="9">
    <source>
        <dbReference type="ARBA" id="ARBA00023146"/>
    </source>
</evidence>
<feature type="binding site" evidence="11">
    <location>
        <position position="361"/>
    </location>
    <ligand>
        <name>Mg(2+)</name>
        <dbReference type="ChEBI" id="CHEBI:18420"/>
        <note>shared with alpha subunit</note>
    </ligand>
</feature>
<organism evidence="14 15">
    <name type="scientific">Candidatus Chisholmbacteria bacterium RIFCSPHIGHO2_01_FULL_52_32</name>
    <dbReference type="NCBI Taxonomy" id="1797591"/>
    <lineage>
        <taxon>Bacteria</taxon>
        <taxon>Candidatus Chisholmiibacteriota</taxon>
    </lineage>
</organism>
<evidence type="ECO:0000259" key="13">
    <source>
        <dbReference type="PROSITE" id="PS51483"/>
    </source>
</evidence>
<evidence type="ECO:0000256" key="8">
    <source>
        <dbReference type="ARBA" id="ARBA00022917"/>
    </source>
</evidence>
<dbReference type="SUPFAM" id="SSF54991">
    <property type="entry name" value="Anticodon-binding domain of PheRS"/>
    <property type="match status" value="1"/>
</dbReference>
<dbReference type="Gene3D" id="3.30.930.10">
    <property type="entry name" value="Bira Bifunctional Protein, Domain 2"/>
    <property type="match status" value="1"/>
</dbReference>
<dbReference type="InterPro" id="IPR004532">
    <property type="entry name" value="Phe-tRNA-ligase_IIc_bsu_bact"/>
</dbReference>
<dbReference type="HAMAP" id="MF_00283">
    <property type="entry name" value="Phe_tRNA_synth_beta1"/>
    <property type="match status" value="1"/>
</dbReference>
<comment type="subunit">
    <text evidence="2 11">Tetramer of two alpha and two beta subunits.</text>
</comment>
<dbReference type="InterPro" id="IPR020825">
    <property type="entry name" value="Phe-tRNA_synthase-like_B3/B4"/>
</dbReference>
<dbReference type="InterPro" id="IPR005147">
    <property type="entry name" value="tRNA_synthase_B5-dom"/>
</dbReference>
<dbReference type="EC" id="6.1.1.20" evidence="11"/>
<comment type="catalytic activity">
    <reaction evidence="10 11">
        <text>tRNA(Phe) + L-phenylalanine + ATP = L-phenylalanyl-tRNA(Phe) + AMP + diphosphate + H(+)</text>
        <dbReference type="Rhea" id="RHEA:19413"/>
        <dbReference type="Rhea" id="RHEA-COMP:9668"/>
        <dbReference type="Rhea" id="RHEA-COMP:9699"/>
        <dbReference type="ChEBI" id="CHEBI:15378"/>
        <dbReference type="ChEBI" id="CHEBI:30616"/>
        <dbReference type="ChEBI" id="CHEBI:33019"/>
        <dbReference type="ChEBI" id="CHEBI:58095"/>
        <dbReference type="ChEBI" id="CHEBI:78442"/>
        <dbReference type="ChEBI" id="CHEBI:78531"/>
        <dbReference type="ChEBI" id="CHEBI:456215"/>
        <dbReference type="EC" id="6.1.1.20"/>
    </reaction>
</comment>
<feature type="binding site" evidence="11">
    <location>
        <position position="362"/>
    </location>
    <ligand>
        <name>Mg(2+)</name>
        <dbReference type="ChEBI" id="CHEBI:18420"/>
        <note>shared with alpha subunit</note>
    </ligand>
</feature>
<evidence type="ECO:0000256" key="2">
    <source>
        <dbReference type="ARBA" id="ARBA00011209"/>
    </source>
</evidence>
<dbReference type="Gene3D" id="3.30.70.380">
    <property type="entry name" value="Ferrodoxin-fold anticodon-binding domain"/>
    <property type="match status" value="1"/>
</dbReference>
<comment type="caution">
    <text evidence="14">The sequence shown here is derived from an EMBL/GenBank/DDBJ whole genome shotgun (WGS) entry which is preliminary data.</text>
</comment>
<sequence>MNILIPHEWLKTHLDTRATPEELKDALSLCGLSVEKTIPAGKDVVFDIEVTTNRVDCMSVRGIAREAAAILPEFGSSARLKPMALTPVASRKPLDIKIVNDQKLCHRILAIKLTCVRITKSPAWLADRLTKVGQRPLNNIIDITNYVMWELGHPIHVFDYDRLAAKTILVREGRTDERLVTLDGKEHVLRGGEVVFDDGTGTLIDLPGIMGTENTVVTETTKNILLWIESIDKKKIRHASMGLAIRSQAAILNEKGVDPELGKDAILRAIELYRDHCQATIGSSLVDQYPNKPRIHTIRLPQERLTAYMGLVVEPTKVERILTSLGCTVETDKKDKQNISYQITPPSWRALDLTIPEDAIEEIARIYGYHNLPSVLMGGEIPVATRPFDTFRLERLVKQSCADWGLIEVYTHSLVSETLAILSSEPLEKHLKVSNPLSEDQVYLRRSLIPSHLEVIKSNPTFEQMNIFECANVYRKTEGTKLPKEKTQLLFTIVGSYPEAKAILEPLLERLHVEYQILPTDGVARTLEPLRSAAIISNQEVIGEIGEVKPEILGGLGLAPRVSAVIIDMDKLQKVARYYPTYQPLPKHPPVKEEMTFILPTKTYLGEVIEEIYDTSRYVEKVELGEVFGQNATFRVIYRHPDKSLSDEEVAPLRRKIKQNLEHHFNAKLVGNL</sequence>
<dbReference type="InterPro" id="IPR045864">
    <property type="entry name" value="aa-tRNA-synth_II/BPL/LPL"/>
</dbReference>
<dbReference type="Pfam" id="PF03483">
    <property type="entry name" value="B3_4"/>
    <property type="match status" value="1"/>
</dbReference>
<evidence type="ECO:0000256" key="1">
    <source>
        <dbReference type="ARBA" id="ARBA00008653"/>
    </source>
</evidence>
<evidence type="ECO:0000256" key="11">
    <source>
        <dbReference type="HAMAP-Rule" id="MF_00283"/>
    </source>
</evidence>
<dbReference type="SMART" id="SM00873">
    <property type="entry name" value="B3_4"/>
    <property type="match status" value="1"/>
</dbReference>
<dbReference type="Gene3D" id="3.50.40.10">
    <property type="entry name" value="Phenylalanyl-trna Synthetase, Chain B, domain 3"/>
    <property type="match status" value="1"/>
</dbReference>
<dbReference type="GO" id="GO:0006432">
    <property type="term" value="P:phenylalanyl-tRNA aminoacylation"/>
    <property type="evidence" value="ECO:0007669"/>
    <property type="project" value="UniProtKB-UniRule"/>
</dbReference>
<dbReference type="SMART" id="SM00874">
    <property type="entry name" value="B5"/>
    <property type="match status" value="1"/>
</dbReference>
<dbReference type="PANTHER" id="PTHR10947:SF0">
    <property type="entry name" value="PHENYLALANINE--TRNA LIGASE BETA SUBUNIT"/>
    <property type="match status" value="1"/>
</dbReference>
<accession>A0A1G1VSF8</accession>
<evidence type="ECO:0000313" key="15">
    <source>
        <dbReference type="Proteomes" id="UP000179233"/>
    </source>
</evidence>
<keyword evidence="3 11" id="KW-0436">Ligase</keyword>